<comment type="caution">
    <text evidence="4">The sequence shown here is derived from an EMBL/GenBank/DDBJ whole genome shotgun (WGS) entry which is preliminary data.</text>
</comment>
<dbReference type="SUPFAM" id="SSF51905">
    <property type="entry name" value="FAD/NAD(P)-binding domain"/>
    <property type="match status" value="1"/>
</dbReference>
<gene>
    <name evidence="4" type="ORF">EDD40_0035</name>
</gene>
<keyword evidence="2" id="KW-0503">Monooxygenase</keyword>
<dbReference type="PRINTS" id="PR00420">
    <property type="entry name" value="RNGMNOXGNASE"/>
</dbReference>
<reference evidence="4 5" key="1">
    <citation type="submission" date="2018-11" db="EMBL/GenBank/DDBJ databases">
        <title>Sequencing the genomes of 1000 actinobacteria strains.</title>
        <authorList>
            <person name="Klenk H.-P."/>
        </authorList>
    </citation>
    <scope>NUCLEOTIDE SEQUENCE [LARGE SCALE GENOMIC DNA]</scope>
    <source>
        <strain evidence="4 5">DSM 44231</strain>
    </source>
</reference>
<comment type="similarity">
    <text evidence="3">Belongs to the flavin-dependent halogenase family. Bacterial tryptophan halogenase subfamily.</text>
</comment>
<dbReference type="InterPro" id="IPR050816">
    <property type="entry name" value="Flavin-dep_Halogenase_NPB"/>
</dbReference>
<dbReference type="EMBL" id="RJKM01000001">
    <property type="protein sequence ID" value="ROP34831.1"/>
    <property type="molecule type" value="Genomic_DNA"/>
</dbReference>
<evidence type="ECO:0000313" key="5">
    <source>
        <dbReference type="Proteomes" id="UP000268727"/>
    </source>
</evidence>
<dbReference type="PANTHER" id="PTHR43747">
    <property type="entry name" value="FAD-BINDING PROTEIN"/>
    <property type="match status" value="1"/>
</dbReference>
<dbReference type="InterPro" id="IPR006905">
    <property type="entry name" value="Flavin_halogenase"/>
</dbReference>
<evidence type="ECO:0000313" key="4">
    <source>
        <dbReference type="EMBL" id="ROP34831.1"/>
    </source>
</evidence>
<dbReference type="RefSeq" id="WP_123741085.1">
    <property type="nucleotide sequence ID" value="NZ_RJKM01000001.1"/>
</dbReference>
<proteinExistence type="inferred from homology"/>
<sequence>MRETTQVLVIGGGPAGSTAAALLAREGFTVTLLERDTFPRYHIGESILPSILPVLDLLGVRDEVEAHGFRRKGGAWLEWGEEKWELAFDQLPHTPYSWQVVRSEFDDILLRNAREHGVEVHENTTVREVVFDGDRAVAAVWSKAGETGRIAFDHVVDASGRAGVLARRLGTRQYHDVFRNIATWGYWRGAKDIPHGPDGAIAVCSVRDGWLWGIPLHDGTISIGLVTSKERFAEDRERLGGIEKVYREGLGGSAMLSDVVADAELVSEPKVETDYSYVAESFQGPGYLLAGDAACFLDPLLSTGVHLATFSGLLSAATIASVLRGEADEERARNFYQTAYRGAYERLLVLVSVFYDAYKGKDEHFFKAQKLTLREREGLNLNESFLHIVAGIEDLEDATDGEEDAFDKVTRLMRGGESGPMIRQQRAFEIANDTPDTAVDGLYLVTSPRLGLHDLRA</sequence>
<evidence type="ECO:0000256" key="1">
    <source>
        <dbReference type="ARBA" id="ARBA00023002"/>
    </source>
</evidence>
<dbReference type="Proteomes" id="UP000268727">
    <property type="component" value="Unassembled WGS sequence"/>
</dbReference>
<dbReference type="InterPro" id="IPR036188">
    <property type="entry name" value="FAD/NAD-bd_sf"/>
</dbReference>
<evidence type="ECO:0000256" key="2">
    <source>
        <dbReference type="ARBA" id="ARBA00023033"/>
    </source>
</evidence>
<dbReference type="Pfam" id="PF04820">
    <property type="entry name" value="Trp_halogenase"/>
    <property type="match status" value="2"/>
</dbReference>
<protein>
    <submittedName>
        <fullName evidence="4">Flavin-dependent dehydrogenase</fullName>
    </submittedName>
</protein>
<dbReference type="AlphaFoldDB" id="A0A3N1GX04"/>
<dbReference type="OrthoDB" id="103324at2"/>
<dbReference type="GO" id="GO:0004497">
    <property type="term" value="F:monooxygenase activity"/>
    <property type="evidence" value="ECO:0007669"/>
    <property type="project" value="UniProtKB-KW"/>
</dbReference>
<keyword evidence="1" id="KW-0560">Oxidoreductase</keyword>
<name>A0A3N1GX04_9PSEU</name>
<accession>A0A3N1GX04</accession>
<organism evidence="4 5">
    <name type="scientific">Saccharothrix texasensis</name>
    <dbReference type="NCBI Taxonomy" id="103734"/>
    <lineage>
        <taxon>Bacteria</taxon>
        <taxon>Bacillati</taxon>
        <taxon>Actinomycetota</taxon>
        <taxon>Actinomycetes</taxon>
        <taxon>Pseudonocardiales</taxon>
        <taxon>Pseudonocardiaceae</taxon>
        <taxon>Saccharothrix</taxon>
    </lineage>
</organism>
<dbReference type="PANTHER" id="PTHR43747:SF5">
    <property type="entry name" value="FAD-BINDING DOMAIN-CONTAINING PROTEIN"/>
    <property type="match status" value="1"/>
</dbReference>
<evidence type="ECO:0000256" key="3">
    <source>
        <dbReference type="ARBA" id="ARBA00038396"/>
    </source>
</evidence>
<dbReference type="Gene3D" id="3.50.50.60">
    <property type="entry name" value="FAD/NAD(P)-binding domain"/>
    <property type="match status" value="1"/>
</dbReference>
<keyword evidence="5" id="KW-1185">Reference proteome</keyword>